<dbReference type="Pfam" id="PF09425">
    <property type="entry name" value="Jas_motif"/>
    <property type="match status" value="1"/>
</dbReference>
<dbReference type="InParanoid" id="A0A0Q3IRY6"/>
<dbReference type="Proteomes" id="UP000008810">
    <property type="component" value="Chromosome 2"/>
</dbReference>
<evidence type="ECO:0000313" key="3">
    <source>
        <dbReference type="EnsemblPlants" id="KQK03148"/>
    </source>
</evidence>
<dbReference type="ExpressionAtlas" id="A0A0Q3IRY6">
    <property type="expression patterns" value="baseline and differential"/>
</dbReference>
<reference evidence="3" key="3">
    <citation type="submission" date="2018-08" db="UniProtKB">
        <authorList>
            <consortium name="EnsemblPlants"/>
        </authorList>
    </citation>
    <scope>IDENTIFICATION</scope>
    <source>
        <strain evidence="3">cv. Bd21</strain>
    </source>
</reference>
<dbReference type="GO" id="GO:0009611">
    <property type="term" value="P:response to wounding"/>
    <property type="evidence" value="ECO:0000318"/>
    <property type="project" value="GO_Central"/>
</dbReference>
<evidence type="ECO:0000313" key="2">
    <source>
        <dbReference type="EMBL" id="KQK03148.1"/>
    </source>
</evidence>
<dbReference type="AlphaFoldDB" id="A0A0Q3IRY6"/>
<name>A0A0Q3IRY6_BRADI</name>
<reference evidence="2" key="2">
    <citation type="submission" date="2017-06" db="EMBL/GenBank/DDBJ databases">
        <title>WGS assembly of Brachypodium distachyon.</title>
        <authorList>
            <consortium name="The International Brachypodium Initiative"/>
            <person name="Lucas S."/>
            <person name="Harmon-Smith M."/>
            <person name="Lail K."/>
            <person name="Tice H."/>
            <person name="Grimwood J."/>
            <person name="Bruce D."/>
            <person name="Barry K."/>
            <person name="Shu S."/>
            <person name="Lindquist E."/>
            <person name="Wang M."/>
            <person name="Pitluck S."/>
            <person name="Vogel J.P."/>
            <person name="Garvin D.F."/>
            <person name="Mockler T.C."/>
            <person name="Schmutz J."/>
            <person name="Rokhsar D."/>
            <person name="Bevan M.W."/>
        </authorList>
    </citation>
    <scope>NUCLEOTIDE SEQUENCE</scope>
    <source>
        <strain evidence="2">Bd21</strain>
    </source>
</reference>
<dbReference type="STRING" id="15368.A0A0Q3IRY6"/>
<organism evidence="2">
    <name type="scientific">Brachypodium distachyon</name>
    <name type="common">Purple false brome</name>
    <name type="synonym">Trachynia distachya</name>
    <dbReference type="NCBI Taxonomy" id="15368"/>
    <lineage>
        <taxon>Eukaryota</taxon>
        <taxon>Viridiplantae</taxon>
        <taxon>Streptophyta</taxon>
        <taxon>Embryophyta</taxon>
        <taxon>Tracheophyta</taxon>
        <taxon>Spermatophyta</taxon>
        <taxon>Magnoliopsida</taxon>
        <taxon>Liliopsida</taxon>
        <taxon>Poales</taxon>
        <taxon>Poaceae</taxon>
        <taxon>BOP clade</taxon>
        <taxon>Pooideae</taxon>
        <taxon>Stipodae</taxon>
        <taxon>Brachypodieae</taxon>
        <taxon>Brachypodium</taxon>
    </lineage>
</organism>
<dbReference type="GO" id="GO:2000022">
    <property type="term" value="P:regulation of jasmonic acid mediated signaling pathway"/>
    <property type="evidence" value="ECO:0000318"/>
    <property type="project" value="GO_Central"/>
</dbReference>
<dbReference type="InterPro" id="IPR018467">
    <property type="entry name" value="CCT_CS"/>
</dbReference>
<dbReference type="EnsemblPlants" id="KQK03148">
    <property type="protein sequence ID" value="KQK03148"/>
    <property type="gene ID" value="BRADI_2g05850v3"/>
</dbReference>
<protein>
    <submittedName>
        <fullName evidence="2 3">Uncharacterized protein</fullName>
    </submittedName>
</protein>
<evidence type="ECO:0000313" key="4">
    <source>
        <dbReference type="Proteomes" id="UP000008810"/>
    </source>
</evidence>
<feature type="region of interest" description="Disordered" evidence="1">
    <location>
        <begin position="121"/>
        <end position="200"/>
    </location>
</feature>
<keyword evidence="4" id="KW-1185">Reference proteome</keyword>
<dbReference type="OrthoDB" id="1937734at2759"/>
<reference evidence="2 3" key="1">
    <citation type="journal article" date="2010" name="Nature">
        <title>Genome sequencing and analysis of the model grass Brachypodium distachyon.</title>
        <authorList>
            <consortium name="International Brachypodium Initiative"/>
        </authorList>
    </citation>
    <scope>NUCLEOTIDE SEQUENCE [LARGE SCALE GENOMIC DNA]</scope>
    <source>
        <strain evidence="2 3">Bd21</strain>
    </source>
</reference>
<feature type="compositionally biased region" description="Basic and acidic residues" evidence="1">
    <location>
        <begin position="153"/>
        <end position="163"/>
    </location>
</feature>
<dbReference type="GO" id="GO:0031347">
    <property type="term" value="P:regulation of defense response"/>
    <property type="evidence" value="ECO:0000318"/>
    <property type="project" value="GO_Central"/>
</dbReference>
<accession>A0A0Q3IRY6</accession>
<proteinExistence type="predicted"/>
<evidence type="ECO:0000256" key="1">
    <source>
        <dbReference type="SAM" id="MobiDB-lite"/>
    </source>
</evidence>
<feature type="region of interest" description="Disordered" evidence="1">
    <location>
        <begin position="39"/>
        <end position="63"/>
    </location>
</feature>
<dbReference type="Gramene" id="KQK03148">
    <property type="protein sequence ID" value="KQK03148"/>
    <property type="gene ID" value="BRADI_2g05850v3"/>
</dbReference>
<dbReference type="PANTHER" id="PTHR33077">
    <property type="entry name" value="PROTEIN TIFY 4A-RELATED-RELATED"/>
    <property type="match status" value="1"/>
</dbReference>
<dbReference type="PANTHER" id="PTHR33077:SF140">
    <property type="entry name" value="PROTEIN TIFY 10B"/>
    <property type="match status" value="1"/>
</dbReference>
<dbReference type="GO" id="GO:0005634">
    <property type="term" value="C:nucleus"/>
    <property type="evidence" value="ECO:0000318"/>
    <property type="project" value="GO_Central"/>
</dbReference>
<dbReference type="EMBL" id="CM000881">
    <property type="protein sequence ID" value="KQK03148.1"/>
    <property type="molecule type" value="Genomic_DNA"/>
</dbReference>
<dbReference type="InterPro" id="IPR040390">
    <property type="entry name" value="TIFY/JAZ"/>
</dbReference>
<sequence>MAAASTRPGEKPSSFAVACSLLSLYVRQNGGAAAELSLGFSKGDADAQRTKSSLLGAEGEEPGMKKETMELFPQSAGLGSVQDASTPDAVARRQLTVNWSEQPVPAPVTDNKKVETVVPAPASSLPGAQTDAHKPAHPNAADLPIARKASLHRFLEKRNDRLHAKAPYASSPSDEPPVKKEPESQPWLGLGQNAAAKPEF</sequence>
<gene>
    <name evidence="2" type="ORF">BRADI_2g05850v3</name>
</gene>